<proteinExistence type="predicted"/>
<accession>A0ABT3YEB6</accession>
<gene>
    <name evidence="1" type="ORF">OEG82_09225</name>
</gene>
<reference evidence="1" key="1">
    <citation type="submission" date="2022-10" db="EMBL/GenBank/DDBJ databases">
        <title>Hoeflea sp. J2-29, isolated from marine algae.</title>
        <authorList>
            <person name="Kristyanto S."/>
            <person name="Kim J.M."/>
            <person name="Jeon C.O."/>
        </authorList>
    </citation>
    <scope>NUCLEOTIDE SEQUENCE</scope>
    <source>
        <strain evidence="1">J2-29</strain>
    </source>
</reference>
<keyword evidence="2" id="KW-1185">Reference proteome</keyword>
<sequence>MALDLVQLDLALDLTDIAVHGFGEAVRAAARTVNGEFLFDLPASGLLDDAQRIAVVCLSRQDGGRFGLVVLNSKGDRAMTVEPGAGTADLLRFARAFVGVLEKL</sequence>
<evidence type="ECO:0008006" key="3">
    <source>
        <dbReference type="Google" id="ProtNLM"/>
    </source>
</evidence>
<protein>
    <recommendedName>
        <fullName evidence="3">SMI1/KNR4 family protein</fullName>
    </recommendedName>
</protein>
<organism evidence="1 2">
    <name type="scientific">Hoeflea ulvae</name>
    <dbReference type="NCBI Taxonomy" id="2983764"/>
    <lineage>
        <taxon>Bacteria</taxon>
        <taxon>Pseudomonadati</taxon>
        <taxon>Pseudomonadota</taxon>
        <taxon>Alphaproteobacteria</taxon>
        <taxon>Hyphomicrobiales</taxon>
        <taxon>Rhizobiaceae</taxon>
        <taxon>Hoeflea</taxon>
    </lineage>
</organism>
<evidence type="ECO:0000313" key="2">
    <source>
        <dbReference type="Proteomes" id="UP001081283"/>
    </source>
</evidence>
<dbReference type="RefSeq" id="WP_267612144.1">
    <property type="nucleotide sequence ID" value="NZ_JAOVZQ010000001.1"/>
</dbReference>
<comment type="caution">
    <text evidence="1">The sequence shown here is derived from an EMBL/GenBank/DDBJ whole genome shotgun (WGS) entry which is preliminary data.</text>
</comment>
<dbReference type="EMBL" id="JAOVZQ010000001">
    <property type="protein sequence ID" value="MCY0094203.1"/>
    <property type="molecule type" value="Genomic_DNA"/>
</dbReference>
<dbReference type="Proteomes" id="UP001081283">
    <property type="component" value="Unassembled WGS sequence"/>
</dbReference>
<evidence type="ECO:0000313" key="1">
    <source>
        <dbReference type="EMBL" id="MCY0094203.1"/>
    </source>
</evidence>
<name>A0ABT3YEB6_9HYPH</name>